<comment type="caution">
    <text evidence="4">The sequence shown here is derived from an EMBL/GenBank/DDBJ whole genome shotgun (WGS) entry which is preliminary data.</text>
</comment>
<protein>
    <recommendedName>
        <fullName evidence="3">Anti-proliferative protein domain-containing protein</fullName>
    </recommendedName>
</protein>
<reference evidence="4 5" key="1">
    <citation type="journal article" date="2020" name="ISME J.">
        <title>Uncovering the hidden diversity of litter-decomposition mechanisms in mushroom-forming fungi.</title>
        <authorList>
            <person name="Floudas D."/>
            <person name="Bentzer J."/>
            <person name="Ahren D."/>
            <person name="Johansson T."/>
            <person name="Persson P."/>
            <person name="Tunlid A."/>
        </authorList>
    </citation>
    <scope>NUCLEOTIDE SEQUENCE [LARGE SCALE GENOMIC DNA]</scope>
    <source>
        <strain evidence="4 5">CBS 101986</strain>
    </source>
</reference>
<feature type="region of interest" description="Disordered" evidence="2">
    <location>
        <begin position="191"/>
        <end position="259"/>
    </location>
</feature>
<feature type="domain" description="Anti-proliferative protein" evidence="3">
    <location>
        <begin position="13"/>
        <end position="117"/>
    </location>
</feature>
<dbReference type="PANTHER" id="PTHR22978">
    <property type="entry name" value="B-CELL TRANSLOCATION GENE"/>
    <property type="match status" value="1"/>
</dbReference>
<dbReference type="InterPro" id="IPR033332">
    <property type="entry name" value="BTG"/>
</dbReference>
<dbReference type="PANTHER" id="PTHR22978:SF22">
    <property type="entry name" value="BTG FAMILY PROTEIN"/>
    <property type="match status" value="1"/>
</dbReference>
<gene>
    <name evidence="4" type="ORF">D9619_003366</name>
</gene>
<dbReference type="InterPro" id="IPR036054">
    <property type="entry name" value="BTG-like_sf"/>
</dbReference>
<dbReference type="SUPFAM" id="SSF160696">
    <property type="entry name" value="BTG domain-like"/>
    <property type="match status" value="1"/>
</dbReference>
<dbReference type="GO" id="GO:0005634">
    <property type="term" value="C:nucleus"/>
    <property type="evidence" value="ECO:0007669"/>
    <property type="project" value="TreeGrafter"/>
</dbReference>
<dbReference type="AlphaFoldDB" id="A0A8H5AWF6"/>
<organism evidence="4 5">
    <name type="scientific">Psilocybe cf. subviscida</name>
    <dbReference type="NCBI Taxonomy" id="2480587"/>
    <lineage>
        <taxon>Eukaryota</taxon>
        <taxon>Fungi</taxon>
        <taxon>Dikarya</taxon>
        <taxon>Basidiomycota</taxon>
        <taxon>Agaricomycotina</taxon>
        <taxon>Agaricomycetes</taxon>
        <taxon>Agaricomycetidae</taxon>
        <taxon>Agaricales</taxon>
        <taxon>Agaricineae</taxon>
        <taxon>Strophariaceae</taxon>
        <taxon>Psilocybe</taxon>
    </lineage>
</organism>
<accession>A0A8H5AWF6</accession>
<dbReference type="Proteomes" id="UP000567179">
    <property type="component" value="Unassembled WGS sequence"/>
</dbReference>
<evidence type="ECO:0000256" key="2">
    <source>
        <dbReference type="SAM" id="MobiDB-lite"/>
    </source>
</evidence>
<dbReference type="OrthoDB" id="19928at2759"/>
<dbReference type="GO" id="GO:0005737">
    <property type="term" value="C:cytoplasm"/>
    <property type="evidence" value="ECO:0007669"/>
    <property type="project" value="TreeGrafter"/>
</dbReference>
<dbReference type="Gene3D" id="3.90.640.90">
    <property type="entry name" value="Anti-proliferative protein, N-terminal domain"/>
    <property type="match status" value="1"/>
</dbReference>
<name>A0A8H5AWF6_9AGAR</name>
<comment type="similarity">
    <text evidence="1">Belongs to the BTG family.</text>
</comment>
<evidence type="ECO:0000259" key="3">
    <source>
        <dbReference type="Pfam" id="PF07742"/>
    </source>
</evidence>
<proteinExistence type="inferred from homology"/>
<dbReference type="InterPro" id="IPR002087">
    <property type="entry name" value="Anti_prolifrtn"/>
</dbReference>
<dbReference type="EMBL" id="JAACJJ010000056">
    <property type="protein sequence ID" value="KAF5311971.1"/>
    <property type="molecule type" value="Genomic_DNA"/>
</dbReference>
<sequence>MASSADLSLSIAVAHAISFLTAKLETAYSTNTLVKLRVVLEANLIAHYATSWSPQEPVRGSGRRCITLSPSCLPPRPIWSACSAANVQWFDWIACLGNKEFDLFVDPGCVAIRCHDQIVNVWVDEQAPALVAAPKSTTPAFSQSTLSVAMPRKTFAQKVLEEDKDEEEKIFIMLADEISAPTWTTPIVTHFPSSHRSSSPMSSISEQSRCSSRSSNSSSSAFSFVSADTTSSRTSAGSATSGSSSNGEVKQSRRERARQARVFIDTTKTEVTPYDGGKTTVLTGGVMLGGGPKATPKQRNLTVSAAMSNSTSWRSVRA</sequence>
<evidence type="ECO:0000313" key="4">
    <source>
        <dbReference type="EMBL" id="KAF5311971.1"/>
    </source>
</evidence>
<dbReference type="Pfam" id="PF07742">
    <property type="entry name" value="BTG"/>
    <property type="match status" value="1"/>
</dbReference>
<feature type="compositionally biased region" description="Low complexity" evidence="2">
    <location>
        <begin position="194"/>
        <end position="247"/>
    </location>
</feature>
<keyword evidence="5" id="KW-1185">Reference proteome</keyword>
<evidence type="ECO:0000313" key="5">
    <source>
        <dbReference type="Proteomes" id="UP000567179"/>
    </source>
</evidence>
<evidence type="ECO:0000256" key="1">
    <source>
        <dbReference type="ARBA" id="ARBA00007989"/>
    </source>
</evidence>